<evidence type="ECO:0000259" key="6">
    <source>
        <dbReference type="PROSITE" id="PS50020"/>
    </source>
</evidence>
<dbReference type="PANTHER" id="PTHR10657:SF4">
    <property type="entry name" value="PEPTIDYL-PROLYL CIS-TRANS ISOMERASE-RELATED"/>
    <property type="match status" value="1"/>
</dbReference>
<gene>
    <name evidence="8" type="ORF">CWI37_0766p0040</name>
    <name evidence="9" type="ORF">CWI38_1125p0010</name>
</gene>
<dbReference type="PROSITE" id="PS50198">
    <property type="entry name" value="PPIC_PPIASE_2"/>
    <property type="match status" value="1"/>
</dbReference>
<sequence>MWIRKKSRKYNKYYFYNEDTGESIWKHPKTNFKIYHILIKHENSRKPNNDYTYEMAVEKINEIINILEENRNILDFLSFFMKIAEENSMCSSFKRGGYLGTICKNEMLKEFEDVALSLGEDEFKGPVSTDSGLHIIYRSNNN</sequence>
<dbReference type="InterPro" id="IPR001202">
    <property type="entry name" value="WW_dom"/>
</dbReference>
<dbReference type="AlphaFoldDB" id="A0A4Q9L1H6"/>
<evidence type="ECO:0000256" key="1">
    <source>
        <dbReference type="ARBA" id="ARBA00000971"/>
    </source>
</evidence>
<feature type="domain" description="WW" evidence="6">
    <location>
        <begin position="1"/>
        <end position="30"/>
    </location>
</feature>
<dbReference type="EC" id="5.2.1.8" evidence="5"/>
<dbReference type="SUPFAM" id="SSF54534">
    <property type="entry name" value="FKBP-like"/>
    <property type="match status" value="1"/>
</dbReference>
<dbReference type="InterPro" id="IPR000297">
    <property type="entry name" value="PPIase_PpiC"/>
</dbReference>
<evidence type="ECO:0000313" key="10">
    <source>
        <dbReference type="Proteomes" id="UP000292282"/>
    </source>
</evidence>
<evidence type="ECO:0000256" key="3">
    <source>
        <dbReference type="ARBA" id="ARBA00023235"/>
    </source>
</evidence>
<dbReference type="InterPro" id="IPR051370">
    <property type="entry name" value="PPIase_Pin1"/>
</dbReference>
<dbReference type="Proteomes" id="UP000292362">
    <property type="component" value="Unassembled WGS sequence"/>
</dbReference>
<dbReference type="GO" id="GO:0005829">
    <property type="term" value="C:cytosol"/>
    <property type="evidence" value="ECO:0007669"/>
    <property type="project" value="TreeGrafter"/>
</dbReference>
<dbReference type="Proteomes" id="UP000292282">
    <property type="component" value="Unassembled WGS sequence"/>
</dbReference>
<keyword evidence="10" id="KW-1185">Reference proteome</keyword>
<proteinExistence type="predicted"/>
<comment type="catalytic activity">
    <reaction evidence="1 5">
        <text>[protein]-peptidylproline (omega=180) = [protein]-peptidylproline (omega=0)</text>
        <dbReference type="Rhea" id="RHEA:16237"/>
        <dbReference type="Rhea" id="RHEA-COMP:10747"/>
        <dbReference type="Rhea" id="RHEA-COMP:10748"/>
        <dbReference type="ChEBI" id="CHEBI:83833"/>
        <dbReference type="ChEBI" id="CHEBI:83834"/>
        <dbReference type="EC" id="5.2.1.8"/>
    </reaction>
</comment>
<dbReference type="Gene3D" id="3.10.50.40">
    <property type="match status" value="1"/>
</dbReference>
<keyword evidence="3 4" id="KW-0413">Isomerase</keyword>
<dbReference type="PROSITE" id="PS50020">
    <property type="entry name" value="WW_DOMAIN_2"/>
    <property type="match status" value="1"/>
</dbReference>
<evidence type="ECO:0000259" key="7">
    <source>
        <dbReference type="PROSITE" id="PS50198"/>
    </source>
</evidence>
<dbReference type="EMBL" id="PITJ01000766">
    <property type="protein sequence ID" value="TBU01243.1"/>
    <property type="molecule type" value="Genomic_DNA"/>
</dbReference>
<dbReference type="PANTHER" id="PTHR10657">
    <property type="entry name" value="PEPTIDYL-PROLYL CIS-TRANS ISOMERASE"/>
    <property type="match status" value="1"/>
</dbReference>
<dbReference type="Pfam" id="PF00397">
    <property type="entry name" value="WW"/>
    <property type="match status" value="1"/>
</dbReference>
<reference evidence="10 11" key="1">
    <citation type="submission" date="2017-12" db="EMBL/GenBank/DDBJ databases">
        <authorList>
            <person name="Pombert J.-F."/>
            <person name="Haag K.L."/>
            <person name="Ebert D."/>
        </authorList>
    </citation>
    <scope>NUCLEOTIDE SEQUENCE [LARGE SCALE GENOMIC DNA]</scope>
    <source>
        <strain evidence="8">FI-OER-3-3</strain>
        <strain evidence="9">IL-G-3</strain>
    </source>
</reference>
<dbReference type="OrthoDB" id="2530521at2759"/>
<dbReference type="EMBL" id="PITK01001125">
    <property type="protein sequence ID" value="TBU11590.1"/>
    <property type="molecule type" value="Genomic_DNA"/>
</dbReference>
<evidence type="ECO:0000313" key="9">
    <source>
        <dbReference type="EMBL" id="TBU11590.1"/>
    </source>
</evidence>
<comment type="caution">
    <text evidence="8">The sequence shown here is derived from an EMBL/GenBank/DDBJ whole genome shotgun (WGS) entry which is preliminary data.</text>
</comment>
<accession>A0A4Q9L1H6</accession>
<evidence type="ECO:0000256" key="5">
    <source>
        <dbReference type="RuleBase" id="RU363014"/>
    </source>
</evidence>
<protein>
    <recommendedName>
        <fullName evidence="5">Peptidyl-prolyl cis-trans isomerase</fullName>
        <ecNumber evidence="5">5.2.1.8</ecNumber>
    </recommendedName>
</protein>
<dbReference type="GO" id="GO:0003755">
    <property type="term" value="F:peptidyl-prolyl cis-trans isomerase activity"/>
    <property type="evidence" value="ECO:0007669"/>
    <property type="project" value="UniProtKB-UniRule"/>
</dbReference>
<dbReference type="InterPro" id="IPR046357">
    <property type="entry name" value="PPIase_dom_sf"/>
</dbReference>
<dbReference type="VEuPathDB" id="MicrosporidiaDB:CWI37_0766p0040"/>
<dbReference type="VEuPathDB" id="MicrosporidiaDB:CWI38_1125p0010"/>
<name>A0A4Q9L1H6_9MICR</name>
<dbReference type="Gene3D" id="2.20.70.10">
    <property type="match status" value="1"/>
</dbReference>
<organism evidence="8 11">
    <name type="scientific">Hamiltosporidium tvaerminnensis</name>
    <dbReference type="NCBI Taxonomy" id="1176355"/>
    <lineage>
        <taxon>Eukaryota</taxon>
        <taxon>Fungi</taxon>
        <taxon>Fungi incertae sedis</taxon>
        <taxon>Microsporidia</taxon>
        <taxon>Dubosqiidae</taxon>
        <taxon>Hamiltosporidium</taxon>
    </lineage>
</organism>
<evidence type="ECO:0000256" key="2">
    <source>
        <dbReference type="ARBA" id="ARBA00023110"/>
    </source>
</evidence>
<dbReference type="Pfam" id="PF00639">
    <property type="entry name" value="Rotamase"/>
    <property type="match status" value="1"/>
</dbReference>
<dbReference type="CDD" id="cd00201">
    <property type="entry name" value="WW"/>
    <property type="match status" value="1"/>
</dbReference>
<evidence type="ECO:0000256" key="4">
    <source>
        <dbReference type="PROSITE-ProRule" id="PRU00278"/>
    </source>
</evidence>
<dbReference type="GO" id="GO:0005634">
    <property type="term" value="C:nucleus"/>
    <property type="evidence" value="ECO:0007669"/>
    <property type="project" value="TreeGrafter"/>
</dbReference>
<evidence type="ECO:0000313" key="8">
    <source>
        <dbReference type="EMBL" id="TBU01243.1"/>
    </source>
</evidence>
<feature type="domain" description="PpiC" evidence="7">
    <location>
        <begin position="29"/>
        <end position="140"/>
    </location>
</feature>
<dbReference type="STRING" id="1176355.A0A4Q9L1H6"/>
<evidence type="ECO:0000313" key="11">
    <source>
        <dbReference type="Proteomes" id="UP000292362"/>
    </source>
</evidence>
<keyword evidence="2 4" id="KW-0697">Rotamase</keyword>